<dbReference type="OrthoDB" id="299757at2157"/>
<dbReference type="GeneID" id="12447916"/>
<dbReference type="Proteomes" id="UP000007954">
    <property type="component" value="Chromosome"/>
</dbReference>
<proteinExistence type="predicted"/>
<protein>
    <submittedName>
        <fullName evidence="3">Alpha/beta hydrolase fold protein</fullName>
    </submittedName>
</protein>
<dbReference type="PRINTS" id="PR00111">
    <property type="entry name" value="ABHYDROLASE"/>
</dbReference>
<dbReference type="PANTHER" id="PTHR43329">
    <property type="entry name" value="EPOXIDE HYDROLASE"/>
    <property type="match status" value="1"/>
</dbReference>
<dbReference type="Pfam" id="PF00561">
    <property type="entry name" value="Abhydrolase_1"/>
    <property type="match status" value="1"/>
</dbReference>
<dbReference type="RefSeq" id="WP_014556411.1">
    <property type="nucleotide sequence ID" value="NC_017459.1"/>
</dbReference>
<evidence type="ECO:0000313" key="3">
    <source>
        <dbReference type="EMBL" id="CCC40912.1"/>
    </source>
</evidence>
<organism evidence="3 4">
    <name type="scientific">Haloquadratum walsbyi (strain DSM 16854 / JCM 12705 / C23)</name>
    <dbReference type="NCBI Taxonomy" id="768065"/>
    <lineage>
        <taxon>Archaea</taxon>
        <taxon>Methanobacteriati</taxon>
        <taxon>Methanobacteriota</taxon>
        <taxon>Stenosarchaea group</taxon>
        <taxon>Halobacteria</taxon>
        <taxon>Halobacteriales</taxon>
        <taxon>Haloferacaceae</taxon>
        <taxon>Haloquadratum</taxon>
    </lineage>
</organism>
<sequence length="316" mass="35868">MHIDAQIDVGVGPSDIGLNNHNARVTSKLVDVGDVTLHCVLAGPSDGDVVLLLHGFPEFWYEWHEYILPLAAAGYRVVVPDQRGYHRSERPDAISAYHLDALATDICGILDAIGAKKTHIVGHDWGAFVAWWVALHHPTRLRTLSVINVPHPTAFRQTLWRNPKQVLRSWYVGFFQLPRVPEALAQVGNWASVTAMMQRSSRDGTFDSTDFERYRTAWGIDGAYEAMINWYRAVVRSNPQPVQTQISTPTMLLWGAQDTFLTRSLAEKSAQYCTNSEVVMFEQATHWITHEEQTQVQNRLLDHFNSAHKITHQKRH</sequence>
<reference evidence="3 4" key="1">
    <citation type="journal article" date="2011" name="PLoS ONE">
        <title>Haloquadratum walsbyi: limited diversity in a global pond.</title>
        <authorList>
            <person name="Dyall-Smith M."/>
            <person name="Pfeiffer F."/>
            <person name="Klee K."/>
            <person name="Palm P."/>
            <person name="Gross K."/>
            <person name="Schuster S.C."/>
            <person name="Rampp M."/>
            <person name="Oesterhelt D."/>
        </authorList>
    </citation>
    <scope>NUCLEOTIDE SEQUENCE [LARGE SCALE GENOMIC DNA]</scope>
    <source>
        <strain evidence="4">DSM 16854 / JCM 12705 / C23</strain>
    </source>
</reference>
<dbReference type="Gene3D" id="3.40.50.1820">
    <property type="entry name" value="alpha/beta hydrolase"/>
    <property type="match status" value="1"/>
</dbReference>
<dbReference type="SUPFAM" id="SSF53474">
    <property type="entry name" value="alpha/beta-Hydrolases"/>
    <property type="match status" value="1"/>
</dbReference>
<dbReference type="GO" id="GO:0016787">
    <property type="term" value="F:hydrolase activity"/>
    <property type="evidence" value="ECO:0007669"/>
    <property type="project" value="UniProtKB-KW"/>
</dbReference>
<evidence type="ECO:0000256" key="1">
    <source>
        <dbReference type="ARBA" id="ARBA00022801"/>
    </source>
</evidence>
<dbReference type="HOGENOM" id="CLU_020336_7_3_2"/>
<keyword evidence="1 3" id="KW-0378">Hydrolase</keyword>
<dbReference type="InterPro" id="IPR000639">
    <property type="entry name" value="Epox_hydrolase-like"/>
</dbReference>
<feature type="domain" description="AB hydrolase-1" evidence="2">
    <location>
        <begin position="49"/>
        <end position="292"/>
    </location>
</feature>
<name>G0LJH8_HALWC</name>
<evidence type="ECO:0000259" key="2">
    <source>
        <dbReference type="Pfam" id="PF00561"/>
    </source>
</evidence>
<dbReference type="EMBL" id="FR746099">
    <property type="protein sequence ID" value="CCC40912.1"/>
    <property type="molecule type" value="Genomic_DNA"/>
</dbReference>
<dbReference type="InterPro" id="IPR000073">
    <property type="entry name" value="AB_hydrolase_1"/>
</dbReference>
<evidence type="ECO:0000313" key="4">
    <source>
        <dbReference type="Proteomes" id="UP000007954"/>
    </source>
</evidence>
<accession>G0LJH8</accession>
<dbReference type="KEGG" id="hwc:Hqrw_3126"/>
<dbReference type="InterPro" id="IPR029058">
    <property type="entry name" value="AB_hydrolase_fold"/>
</dbReference>
<dbReference type="AlphaFoldDB" id="G0LJH8"/>
<gene>
    <name evidence="3" type="ordered locus">Hqrw_3126</name>
</gene>
<dbReference type="PRINTS" id="PR00412">
    <property type="entry name" value="EPOXHYDRLASE"/>
</dbReference>